<dbReference type="Gene3D" id="1.10.3720.10">
    <property type="entry name" value="MetI-like"/>
    <property type="match status" value="1"/>
</dbReference>
<feature type="transmembrane region" description="Helical" evidence="9">
    <location>
        <begin position="12"/>
        <end position="39"/>
    </location>
</feature>
<dbReference type="InterPro" id="IPR010065">
    <property type="entry name" value="AA_ABC_transptr_permease_3TM"/>
</dbReference>
<keyword evidence="3 9" id="KW-0813">Transport</keyword>
<reference evidence="12" key="1">
    <citation type="journal article" date="2019" name="Int. J. Syst. Evol. Microbiol.">
        <title>The Global Catalogue of Microorganisms (GCM) 10K type strain sequencing project: providing services to taxonomists for standard genome sequencing and annotation.</title>
        <authorList>
            <consortium name="The Broad Institute Genomics Platform"/>
            <consortium name="The Broad Institute Genome Sequencing Center for Infectious Disease"/>
            <person name="Wu L."/>
            <person name="Ma J."/>
        </authorList>
    </citation>
    <scope>NUCLEOTIDE SEQUENCE [LARGE SCALE GENOMIC DNA]</scope>
    <source>
        <strain evidence="12">KCTC 52168</strain>
    </source>
</reference>
<sequence length="231" mass="24845">MDALLDYLPSLLAGTTITIGLALSSLAIACILGLMGAAAKLSRSRALRWSANTYTTVIRGIPDLVLMLLVFFGGQVLVNSLAARLGYDGYIDINPFVAGVLTIGFIFGAYLTETFRGAILAIPSGQAEAAHAFGMSRWHTLRRIILPQMVRLALPAFSNNWLVLVKSTAIVSVIGLTDMMHKASQAAGATKQPFLFYLAAGAIYLAITSLSGLVFRHLERRFSRGVREARA</sequence>
<feature type="transmembrane region" description="Helical" evidence="9">
    <location>
        <begin position="194"/>
        <end position="215"/>
    </location>
</feature>
<organism evidence="11 12">
    <name type="scientific">Piscinibacterium candidicorallinum</name>
    <dbReference type="NCBI Taxonomy" id="1793872"/>
    <lineage>
        <taxon>Bacteria</taxon>
        <taxon>Pseudomonadati</taxon>
        <taxon>Pseudomonadota</taxon>
        <taxon>Betaproteobacteria</taxon>
        <taxon>Burkholderiales</taxon>
        <taxon>Piscinibacterium</taxon>
    </lineage>
</organism>
<keyword evidence="8 9" id="KW-0472">Membrane</keyword>
<dbReference type="Pfam" id="PF00528">
    <property type="entry name" value="BPD_transp_1"/>
    <property type="match status" value="1"/>
</dbReference>
<feature type="domain" description="ABC transmembrane type-1" evidence="10">
    <location>
        <begin position="15"/>
        <end position="215"/>
    </location>
</feature>
<evidence type="ECO:0000313" key="11">
    <source>
        <dbReference type="EMBL" id="MFC3147397.1"/>
    </source>
</evidence>
<protein>
    <submittedName>
        <fullName evidence="11">ABC transporter permease</fullName>
    </submittedName>
</protein>
<dbReference type="InterPro" id="IPR035906">
    <property type="entry name" value="MetI-like_sf"/>
</dbReference>
<comment type="caution">
    <text evidence="11">The sequence shown here is derived from an EMBL/GenBank/DDBJ whole genome shotgun (WGS) entry which is preliminary data.</text>
</comment>
<dbReference type="PANTHER" id="PTHR30133">
    <property type="entry name" value="CATIONIC AMINO ACID TRANSPORTER, MEMBRANE COMPONENT"/>
    <property type="match status" value="1"/>
</dbReference>
<evidence type="ECO:0000256" key="8">
    <source>
        <dbReference type="ARBA" id="ARBA00023136"/>
    </source>
</evidence>
<gene>
    <name evidence="11" type="ORF">ACFOEN_07065</name>
</gene>
<dbReference type="EMBL" id="JBHRTI010000003">
    <property type="protein sequence ID" value="MFC3147397.1"/>
    <property type="molecule type" value="Genomic_DNA"/>
</dbReference>
<feature type="transmembrane region" description="Helical" evidence="9">
    <location>
        <begin position="93"/>
        <end position="111"/>
    </location>
</feature>
<name>A0ABV7H5W5_9BURK</name>
<keyword evidence="6 9" id="KW-0812">Transmembrane</keyword>
<evidence type="ECO:0000256" key="2">
    <source>
        <dbReference type="ARBA" id="ARBA00010072"/>
    </source>
</evidence>
<dbReference type="CDD" id="cd06261">
    <property type="entry name" value="TM_PBP2"/>
    <property type="match status" value="1"/>
</dbReference>
<dbReference type="PROSITE" id="PS50928">
    <property type="entry name" value="ABC_TM1"/>
    <property type="match status" value="1"/>
</dbReference>
<keyword evidence="12" id="KW-1185">Reference proteome</keyword>
<evidence type="ECO:0000256" key="1">
    <source>
        <dbReference type="ARBA" id="ARBA00004429"/>
    </source>
</evidence>
<evidence type="ECO:0000256" key="9">
    <source>
        <dbReference type="RuleBase" id="RU363032"/>
    </source>
</evidence>
<keyword evidence="7 9" id="KW-1133">Transmembrane helix</keyword>
<dbReference type="InterPro" id="IPR051613">
    <property type="entry name" value="ABC_transp_permease_HisMQ"/>
</dbReference>
<dbReference type="SUPFAM" id="SSF161098">
    <property type="entry name" value="MetI-like"/>
    <property type="match status" value="1"/>
</dbReference>
<keyword evidence="5" id="KW-0997">Cell inner membrane</keyword>
<evidence type="ECO:0000256" key="7">
    <source>
        <dbReference type="ARBA" id="ARBA00022989"/>
    </source>
</evidence>
<evidence type="ECO:0000256" key="5">
    <source>
        <dbReference type="ARBA" id="ARBA00022519"/>
    </source>
</evidence>
<dbReference type="PANTHER" id="PTHR30133:SF4">
    <property type="entry name" value="ARGININE_ORNITHINE TRANSPORT PROTEIN AOTQ"/>
    <property type="match status" value="1"/>
</dbReference>
<evidence type="ECO:0000256" key="6">
    <source>
        <dbReference type="ARBA" id="ARBA00022692"/>
    </source>
</evidence>
<evidence type="ECO:0000256" key="4">
    <source>
        <dbReference type="ARBA" id="ARBA00022475"/>
    </source>
</evidence>
<proteinExistence type="inferred from homology"/>
<accession>A0ABV7H5W5</accession>
<dbReference type="Proteomes" id="UP001595556">
    <property type="component" value="Unassembled WGS sequence"/>
</dbReference>
<comment type="similarity">
    <text evidence="2">Belongs to the binding-protein-dependent transport system permease family. HisMQ subfamily.</text>
</comment>
<feature type="transmembrane region" description="Helical" evidence="9">
    <location>
        <begin position="152"/>
        <end position="174"/>
    </location>
</feature>
<evidence type="ECO:0000256" key="3">
    <source>
        <dbReference type="ARBA" id="ARBA00022448"/>
    </source>
</evidence>
<dbReference type="InterPro" id="IPR000515">
    <property type="entry name" value="MetI-like"/>
</dbReference>
<feature type="transmembrane region" description="Helical" evidence="9">
    <location>
        <begin position="60"/>
        <end position="81"/>
    </location>
</feature>
<evidence type="ECO:0000259" key="10">
    <source>
        <dbReference type="PROSITE" id="PS50928"/>
    </source>
</evidence>
<evidence type="ECO:0000313" key="12">
    <source>
        <dbReference type="Proteomes" id="UP001595556"/>
    </source>
</evidence>
<comment type="subcellular location">
    <subcellularLocation>
        <location evidence="1">Cell inner membrane</location>
        <topology evidence="1">Multi-pass membrane protein</topology>
    </subcellularLocation>
    <subcellularLocation>
        <location evidence="9">Cell membrane</location>
        <topology evidence="9">Multi-pass membrane protein</topology>
    </subcellularLocation>
</comment>
<dbReference type="RefSeq" id="WP_377302373.1">
    <property type="nucleotide sequence ID" value="NZ_CP180191.1"/>
</dbReference>
<keyword evidence="4" id="KW-1003">Cell membrane</keyword>
<dbReference type="NCBIfam" id="TIGR01726">
    <property type="entry name" value="HEQRo_perm_3TM"/>
    <property type="match status" value="1"/>
</dbReference>